<dbReference type="Pfam" id="PF12625">
    <property type="entry name" value="Arabinose_bd"/>
    <property type="match status" value="1"/>
</dbReference>
<dbReference type="Proteomes" id="UP000004322">
    <property type="component" value="Unassembled WGS sequence"/>
</dbReference>
<reference evidence="5" key="1">
    <citation type="submission" date="2011-07" db="EMBL/GenBank/DDBJ databases">
        <authorList>
            <person name="Stanhope M.J."/>
            <person name="Durkin A.S."/>
            <person name="Hostetler J."/>
            <person name="Kim M."/>
            <person name="Radune D."/>
            <person name="Singh I."/>
            <person name="Town C.D."/>
        </authorList>
    </citation>
    <scope>NUCLEOTIDE SEQUENCE [LARGE SCALE GENOMIC DNA]</scope>
    <source>
        <strain evidence="5">HS-6</strain>
    </source>
</reference>
<accession>G5JT71</accession>
<evidence type="ECO:0000259" key="4">
    <source>
        <dbReference type="PROSITE" id="PS01124"/>
    </source>
</evidence>
<dbReference type="PANTHER" id="PTHR47894:SF1">
    <property type="entry name" value="HTH-TYPE TRANSCRIPTIONAL REGULATOR VQSM"/>
    <property type="match status" value="1"/>
</dbReference>
<protein>
    <recommendedName>
        <fullName evidence="4">HTH araC/xylS-type domain-containing protein</fullName>
    </recommendedName>
</protein>
<keyword evidence="1" id="KW-0805">Transcription regulation</keyword>
<comment type="caution">
    <text evidence="5">The sequence shown here is derived from an EMBL/GenBank/DDBJ whole genome shotgun (WGS) entry which is preliminary data.</text>
</comment>
<gene>
    <name evidence="5" type="ORF">STRCR_1039</name>
</gene>
<dbReference type="InterPro" id="IPR032687">
    <property type="entry name" value="AraC-type_N"/>
</dbReference>
<name>G5JT71_STRCG</name>
<dbReference type="STRING" id="873449.STRCR_1039"/>
<dbReference type="PANTHER" id="PTHR47894">
    <property type="entry name" value="HTH-TYPE TRANSCRIPTIONAL REGULATOR GADX"/>
    <property type="match status" value="1"/>
</dbReference>
<dbReference type="GO" id="GO:0003700">
    <property type="term" value="F:DNA-binding transcription factor activity"/>
    <property type="evidence" value="ECO:0007669"/>
    <property type="project" value="InterPro"/>
</dbReference>
<feature type="domain" description="HTH araC/xylS-type" evidence="4">
    <location>
        <begin position="220"/>
        <end position="321"/>
    </location>
</feature>
<dbReference type="PROSITE" id="PS00041">
    <property type="entry name" value="HTH_ARAC_FAMILY_1"/>
    <property type="match status" value="1"/>
</dbReference>
<evidence type="ECO:0000313" key="5">
    <source>
        <dbReference type="EMBL" id="EHI75478.1"/>
    </source>
</evidence>
<evidence type="ECO:0000313" key="6">
    <source>
        <dbReference type="Proteomes" id="UP000004322"/>
    </source>
</evidence>
<dbReference type="Pfam" id="PF12833">
    <property type="entry name" value="HTH_18"/>
    <property type="match status" value="1"/>
</dbReference>
<proteinExistence type="predicted"/>
<dbReference type="EMBL" id="AEUV02000002">
    <property type="protein sequence ID" value="EHI75478.1"/>
    <property type="molecule type" value="Genomic_DNA"/>
</dbReference>
<dbReference type="GO" id="GO:0005829">
    <property type="term" value="C:cytosol"/>
    <property type="evidence" value="ECO:0007669"/>
    <property type="project" value="TreeGrafter"/>
</dbReference>
<dbReference type="OrthoDB" id="5582699at2"/>
<dbReference type="InterPro" id="IPR018062">
    <property type="entry name" value="HTH_AraC-typ_CS"/>
</dbReference>
<dbReference type="InterPro" id="IPR009057">
    <property type="entry name" value="Homeodomain-like_sf"/>
</dbReference>
<keyword evidence="3" id="KW-0804">Transcription</keyword>
<dbReference type="SMART" id="SM00342">
    <property type="entry name" value="HTH_ARAC"/>
    <property type="match status" value="1"/>
</dbReference>
<evidence type="ECO:0000256" key="1">
    <source>
        <dbReference type="ARBA" id="ARBA00023015"/>
    </source>
</evidence>
<dbReference type="PROSITE" id="PS01124">
    <property type="entry name" value="HTH_ARAC_FAMILY_2"/>
    <property type="match status" value="1"/>
</dbReference>
<dbReference type="Gene3D" id="1.10.10.60">
    <property type="entry name" value="Homeodomain-like"/>
    <property type="match status" value="1"/>
</dbReference>
<dbReference type="SUPFAM" id="SSF46689">
    <property type="entry name" value="Homeodomain-like"/>
    <property type="match status" value="1"/>
</dbReference>
<organism evidence="5 6">
    <name type="scientific">Streptococcus criceti HS-6</name>
    <dbReference type="NCBI Taxonomy" id="873449"/>
    <lineage>
        <taxon>Bacteria</taxon>
        <taxon>Bacillati</taxon>
        <taxon>Bacillota</taxon>
        <taxon>Bacilli</taxon>
        <taxon>Lactobacillales</taxon>
        <taxon>Streptococcaceae</taxon>
        <taxon>Streptococcus</taxon>
    </lineage>
</organism>
<dbReference type="AlphaFoldDB" id="G5JT71"/>
<sequence length="328" mass="37457">MKLIITKQFQIFLKELGIDVRLILQRAQLPNQLWQEELTYSAQDYYRFIATLDKQITDEALLALSNIDNIKMFVPAFFAALSSPDGLTALQRFSKYKSLIGPVKVEIHEKDDEVAVNYAYQSSQLPLPRMLLLQEQLLLLSILRTGTGASVLPRRVSSPYDYGAVLENEVGILPQKSQRNFLVLSKADLEKTFITENNVMWYYLEPSLNRQLAQEEKSGSHFTQTLQNELLLAIPSGQFSLAAVAERLGLSARTLQRQLAAEKTTFKEEVLRIQKSMAFSYLDLSMSVDEIAYLVGYSETSSFLRAFKNWTGKTLKQYRETNQSKEKK</sequence>
<keyword evidence="2" id="KW-0238">DNA-binding</keyword>
<dbReference type="eggNOG" id="COG2207">
    <property type="taxonomic scope" value="Bacteria"/>
</dbReference>
<dbReference type="InterPro" id="IPR018060">
    <property type="entry name" value="HTH_AraC"/>
</dbReference>
<keyword evidence="6" id="KW-1185">Reference proteome</keyword>
<dbReference type="GO" id="GO:0000976">
    <property type="term" value="F:transcription cis-regulatory region binding"/>
    <property type="evidence" value="ECO:0007669"/>
    <property type="project" value="TreeGrafter"/>
</dbReference>
<dbReference type="RefSeq" id="WP_004229920.1">
    <property type="nucleotide sequence ID" value="NZ_AEUV02000002.1"/>
</dbReference>
<evidence type="ECO:0000256" key="3">
    <source>
        <dbReference type="ARBA" id="ARBA00023163"/>
    </source>
</evidence>
<evidence type="ECO:0000256" key="2">
    <source>
        <dbReference type="ARBA" id="ARBA00023125"/>
    </source>
</evidence>